<dbReference type="AlphaFoldDB" id="A0A4C1VGK3"/>
<evidence type="ECO:0000313" key="3">
    <source>
        <dbReference type="Proteomes" id="UP000299102"/>
    </source>
</evidence>
<proteinExistence type="predicted"/>
<sequence>MRLRATRLANTIRIMRALFDGDGFNLECQHAATRNDGNGCDRGRRRGRVWCLAPLARQQRAAMTGASRTSGATRVLLRTSGTAVVAISRAHQKQAEQPREAPWASGSAADDGDDGLVKYYPTPLASTKQESG</sequence>
<reference evidence="2 3" key="1">
    <citation type="journal article" date="2019" name="Commun. Biol.">
        <title>The bagworm genome reveals a unique fibroin gene that provides high tensile strength.</title>
        <authorList>
            <person name="Kono N."/>
            <person name="Nakamura H."/>
            <person name="Ohtoshi R."/>
            <person name="Tomita M."/>
            <person name="Numata K."/>
            <person name="Arakawa K."/>
        </authorList>
    </citation>
    <scope>NUCLEOTIDE SEQUENCE [LARGE SCALE GENOMIC DNA]</scope>
</reference>
<gene>
    <name evidence="2" type="ORF">EVAR_96091_1</name>
</gene>
<evidence type="ECO:0000313" key="2">
    <source>
        <dbReference type="EMBL" id="GBP36845.1"/>
    </source>
</evidence>
<organism evidence="2 3">
    <name type="scientific">Eumeta variegata</name>
    <name type="common">Bagworm moth</name>
    <name type="synonym">Eumeta japonica</name>
    <dbReference type="NCBI Taxonomy" id="151549"/>
    <lineage>
        <taxon>Eukaryota</taxon>
        <taxon>Metazoa</taxon>
        <taxon>Ecdysozoa</taxon>
        <taxon>Arthropoda</taxon>
        <taxon>Hexapoda</taxon>
        <taxon>Insecta</taxon>
        <taxon>Pterygota</taxon>
        <taxon>Neoptera</taxon>
        <taxon>Endopterygota</taxon>
        <taxon>Lepidoptera</taxon>
        <taxon>Glossata</taxon>
        <taxon>Ditrysia</taxon>
        <taxon>Tineoidea</taxon>
        <taxon>Psychidae</taxon>
        <taxon>Oiketicinae</taxon>
        <taxon>Eumeta</taxon>
    </lineage>
</organism>
<comment type="caution">
    <text evidence="2">The sequence shown here is derived from an EMBL/GenBank/DDBJ whole genome shotgun (WGS) entry which is preliminary data.</text>
</comment>
<keyword evidence="3" id="KW-1185">Reference proteome</keyword>
<dbReference type="Proteomes" id="UP000299102">
    <property type="component" value="Unassembled WGS sequence"/>
</dbReference>
<evidence type="ECO:0000256" key="1">
    <source>
        <dbReference type="SAM" id="MobiDB-lite"/>
    </source>
</evidence>
<name>A0A4C1VGK3_EUMVA</name>
<dbReference type="EMBL" id="BGZK01000324">
    <property type="protein sequence ID" value="GBP36845.1"/>
    <property type="molecule type" value="Genomic_DNA"/>
</dbReference>
<feature type="region of interest" description="Disordered" evidence="1">
    <location>
        <begin position="89"/>
        <end position="132"/>
    </location>
</feature>
<accession>A0A4C1VGK3</accession>
<protein>
    <submittedName>
        <fullName evidence="2">Uncharacterized protein</fullName>
    </submittedName>
</protein>